<organism evidence="2 3">
    <name type="scientific">Sinimarinibacterium flocculans</name>
    <dbReference type="NCBI Taxonomy" id="985250"/>
    <lineage>
        <taxon>Bacteria</taxon>
        <taxon>Pseudomonadati</taxon>
        <taxon>Pseudomonadota</taxon>
        <taxon>Gammaproteobacteria</taxon>
        <taxon>Nevskiales</taxon>
        <taxon>Nevskiaceae</taxon>
        <taxon>Sinimarinibacterium</taxon>
    </lineage>
</organism>
<dbReference type="Pfam" id="PF05016">
    <property type="entry name" value="ParE_toxin"/>
    <property type="match status" value="1"/>
</dbReference>
<dbReference type="Gene3D" id="3.30.2310.20">
    <property type="entry name" value="RelE-like"/>
    <property type="match status" value="1"/>
</dbReference>
<sequence length="102" mass="11875">MTVRLLEPAQAELDDAIRWYDEQAPGLGSAFLVEILDAFRLIESHPQAWHPLSANTRRCRLRRFPYGVVYTDVEGDILVVAIAHLHRHPNYWHDRPFESGRQ</sequence>
<dbReference type="InterPro" id="IPR007712">
    <property type="entry name" value="RelE/ParE_toxin"/>
</dbReference>
<dbReference type="RefSeq" id="WP_110263959.1">
    <property type="nucleotide sequence ID" value="NZ_CAWNXA010000002.1"/>
</dbReference>
<keyword evidence="1" id="KW-1277">Toxin-antitoxin system</keyword>
<evidence type="ECO:0000313" key="2">
    <source>
        <dbReference type="EMBL" id="PXV70277.1"/>
    </source>
</evidence>
<accession>A0A318ECJ6</accession>
<name>A0A318ECJ6_9GAMM</name>
<dbReference type="AlphaFoldDB" id="A0A318ECJ6"/>
<keyword evidence="3" id="KW-1185">Reference proteome</keyword>
<proteinExistence type="predicted"/>
<evidence type="ECO:0000313" key="3">
    <source>
        <dbReference type="Proteomes" id="UP000248330"/>
    </source>
</evidence>
<protein>
    <submittedName>
        <fullName evidence="2">ParE-like toxin of type II ParDE toxin-antitoxin system</fullName>
    </submittedName>
</protein>
<comment type="caution">
    <text evidence="2">The sequence shown here is derived from an EMBL/GenBank/DDBJ whole genome shotgun (WGS) entry which is preliminary data.</text>
</comment>
<dbReference type="OrthoDB" id="9809155at2"/>
<gene>
    <name evidence="2" type="ORF">C8D93_102129</name>
</gene>
<dbReference type="EMBL" id="QICN01000002">
    <property type="protein sequence ID" value="PXV70277.1"/>
    <property type="molecule type" value="Genomic_DNA"/>
</dbReference>
<reference evidence="2 3" key="1">
    <citation type="submission" date="2018-04" db="EMBL/GenBank/DDBJ databases">
        <title>Genomic Encyclopedia of Type Strains, Phase IV (KMG-IV): sequencing the most valuable type-strain genomes for metagenomic binning, comparative biology and taxonomic classification.</title>
        <authorList>
            <person name="Goeker M."/>
        </authorList>
    </citation>
    <scope>NUCLEOTIDE SEQUENCE [LARGE SCALE GENOMIC DNA]</scope>
    <source>
        <strain evidence="2 3">DSM 104150</strain>
    </source>
</reference>
<dbReference type="Proteomes" id="UP000248330">
    <property type="component" value="Unassembled WGS sequence"/>
</dbReference>
<dbReference type="InterPro" id="IPR035093">
    <property type="entry name" value="RelE/ParE_toxin_dom_sf"/>
</dbReference>
<evidence type="ECO:0000256" key="1">
    <source>
        <dbReference type="ARBA" id="ARBA00022649"/>
    </source>
</evidence>